<dbReference type="InterPro" id="IPR039619">
    <property type="entry name" value="MAKR2/5"/>
</dbReference>
<feature type="region of interest" description="Disordered" evidence="1">
    <location>
        <begin position="102"/>
        <end position="147"/>
    </location>
</feature>
<accession>A0A834L529</accession>
<feature type="compositionally biased region" description="Basic and acidic residues" evidence="1">
    <location>
        <begin position="207"/>
        <end position="220"/>
    </location>
</feature>
<feature type="region of interest" description="Disordered" evidence="1">
    <location>
        <begin position="292"/>
        <end position="311"/>
    </location>
</feature>
<dbReference type="GO" id="GO:0005886">
    <property type="term" value="C:plasma membrane"/>
    <property type="evidence" value="ECO:0007669"/>
    <property type="project" value="InterPro"/>
</dbReference>
<name>A0A834L529_RHOSS</name>
<evidence type="ECO:0008006" key="4">
    <source>
        <dbReference type="Google" id="ProtNLM"/>
    </source>
</evidence>
<feature type="region of interest" description="Disordered" evidence="1">
    <location>
        <begin position="332"/>
        <end position="366"/>
    </location>
</feature>
<feature type="compositionally biased region" description="Basic and acidic residues" evidence="1">
    <location>
        <begin position="107"/>
        <end position="117"/>
    </location>
</feature>
<feature type="compositionally biased region" description="Low complexity" evidence="1">
    <location>
        <begin position="333"/>
        <end position="343"/>
    </location>
</feature>
<protein>
    <recommendedName>
        <fullName evidence="4">Membrane-associated kinase regulator 2</fullName>
    </recommendedName>
</protein>
<dbReference type="PANTHER" id="PTHR33929:SF10">
    <property type="entry name" value="MEMBRANE-ASSOCIATED KINASE REGULATOR 2-RELATED"/>
    <property type="match status" value="1"/>
</dbReference>
<reference evidence="2" key="1">
    <citation type="submission" date="2019-11" db="EMBL/GenBank/DDBJ databases">
        <authorList>
            <person name="Liu Y."/>
            <person name="Hou J."/>
            <person name="Li T.-Q."/>
            <person name="Guan C.-H."/>
            <person name="Wu X."/>
            <person name="Wu H.-Z."/>
            <person name="Ling F."/>
            <person name="Zhang R."/>
            <person name="Shi X.-G."/>
            <person name="Ren J.-P."/>
            <person name="Chen E.-F."/>
            <person name="Sun J.-M."/>
        </authorList>
    </citation>
    <scope>NUCLEOTIDE SEQUENCE</scope>
    <source>
        <strain evidence="2">Adult_tree_wgs_1</strain>
        <tissue evidence="2">Leaves</tissue>
    </source>
</reference>
<evidence type="ECO:0000256" key="1">
    <source>
        <dbReference type="SAM" id="MobiDB-lite"/>
    </source>
</evidence>
<feature type="compositionally biased region" description="Polar residues" evidence="1">
    <location>
        <begin position="136"/>
        <end position="145"/>
    </location>
</feature>
<dbReference type="PANTHER" id="PTHR33929">
    <property type="entry name" value="MEMBRANE-ASSOCIATED KINASE REGULATOR 2-RELATED"/>
    <property type="match status" value="1"/>
</dbReference>
<dbReference type="AlphaFoldDB" id="A0A834L529"/>
<evidence type="ECO:0000313" key="3">
    <source>
        <dbReference type="Proteomes" id="UP000626092"/>
    </source>
</evidence>
<proteinExistence type="predicted"/>
<comment type="caution">
    <text evidence="2">The sequence shown here is derived from an EMBL/GenBank/DDBJ whole genome shotgun (WGS) entry which is preliminary data.</text>
</comment>
<feature type="region of interest" description="Disordered" evidence="1">
    <location>
        <begin position="206"/>
        <end position="225"/>
    </location>
</feature>
<organism evidence="2 3">
    <name type="scientific">Rhododendron simsii</name>
    <name type="common">Sims's rhododendron</name>
    <dbReference type="NCBI Taxonomy" id="118357"/>
    <lineage>
        <taxon>Eukaryota</taxon>
        <taxon>Viridiplantae</taxon>
        <taxon>Streptophyta</taxon>
        <taxon>Embryophyta</taxon>
        <taxon>Tracheophyta</taxon>
        <taxon>Spermatophyta</taxon>
        <taxon>Magnoliopsida</taxon>
        <taxon>eudicotyledons</taxon>
        <taxon>Gunneridae</taxon>
        <taxon>Pentapetalae</taxon>
        <taxon>asterids</taxon>
        <taxon>Ericales</taxon>
        <taxon>Ericaceae</taxon>
        <taxon>Ericoideae</taxon>
        <taxon>Rhodoreae</taxon>
        <taxon>Rhododendron</taxon>
    </lineage>
</organism>
<dbReference type="OrthoDB" id="689803at2759"/>
<feature type="region of interest" description="Disordered" evidence="1">
    <location>
        <begin position="245"/>
        <end position="285"/>
    </location>
</feature>
<sequence length="366" mass="39847">MNTLTFHHLLFHTCSPSLSLASFKPTTQTHTPFLKSRLLPPPQSTLALPTMEAFSLLKFWRLNPTDAPSPAVDLDADAPIQLVESDSESSSSDDSFFDLEFTLPGQDSRDDSPKNDDVDSASDFLESPNDGFCKSDPNSKPQSPISFLRSPPKFSVLMFFKKPKLDKTETATTPDASPLTPSRFAVKCDVEEFPIWSLLNRVNSSRTKFEKKASEEDSSKRVGKGGVQRYLKLIKPLYAGDRKRCGEEVKASASADPTSSPALARSPSKQGQRKQGSKTASLRVAYKLGKSRSAAGGVAPVPGSKSDDSLVLHNDGIQGAILHCKRSYNSPGDFSSRSRFASEASDEISGSSRNSSEDDEKERSSI</sequence>
<evidence type="ECO:0000313" key="2">
    <source>
        <dbReference type="EMBL" id="KAF7114139.1"/>
    </source>
</evidence>
<dbReference type="Proteomes" id="UP000626092">
    <property type="component" value="Unassembled WGS sequence"/>
</dbReference>
<gene>
    <name evidence="2" type="ORF">RHSIM_RhsimUnG0097500</name>
</gene>
<dbReference type="EMBL" id="WJXA01000231">
    <property type="protein sequence ID" value="KAF7114139.1"/>
    <property type="molecule type" value="Genomic_DNA"/>
</dbReference>
<feature type="compositionally biased region" description="Low complexity" evidence="1">
    <location>
        <begin position="251"/>
        <end position="264"/>
    </location>
</feature>
<keyword evidence="3" id="KW-1185">Reference proteome</keyword>